<dbReference type="Gene3D" id="3.40.50.2000">
    <property type="entry name" value="Glycogen Phosphorylase B"/>
    <property type="match status" value="2"/>
</dbReference>
<dbReference type="GO" id="GO:0016757">
    <property type="term" value="F:glycosyltransferase activity"/>
    <property type="evidence" value="ECO:0007669"/>
    <property type="project" value="TreeGrafter"/>
</dbReference>
<reference evidence="1 2" key="1">
    <citation type="submission" date="2008-03" db="EMBL/GenBank/DDBJ databases">
        <title>Complete sequence of plasmid2 of Beijerinckia indica subsp. indica ATCC 9039.</title>
        <authorList>
            <consortium name="US DOE Joint Genome Institute"/>
            <person name="Copeland A."/>
            <person name="Lucas S."/>
            <person name="Lapidus A."/>
            <person name="Glavina del Rio T."/>
            <person name="Dalin E."/>
            <person name="Tice H."/>
            <person name="Bruce D."/>
            <person name="Goodwin L."/>
            <person name="Pitluck S."/>
            <person name="LaButti K."/>
            <person name="Schmutz J."/>
            <person name="Larimer F."/>
            <person name="Land M."/>
            <person name="Hauser L."/>
            <person name="Kyrpides N."/>
            <person name="Ivanova N."/>
            <person name="Dunfield P.F."/>
            <person name="Dedysh S.N."/>
            <person name="Liesack W."/>
            <person name="Saw J.H."/>
            <person name="Alam M."/>
            <person name="Chen Y."/>
            <person name="Murrell J.C."/>
            <person name="Richardson P."/>
        </authorList>
    </citation>
    <scope>NUCLEOTIDE SEQUENCE [LARGE SCALE GENOMIC DNA]</scope>
    <source>
        <strain evidence="2">ATCC 9039 / DSM 1715 / NCIMB 8712</strain>
        <plasmid evidence="1 2">pBIND02</plasmid>
    </source>
</reference>
<dbReference type="Proteomes" id="UP000001695">
    <property type="component" value="Plasmid pBIND02"/>
</dbReference>
<dbReference type="AlphaFoldDB" id="B2ILK8"/>
<evidence type="ECO:0000313" key="2">
    <source>
        <dbReference type="Proteomes" id="UP000001695"/>
    </source>
</evidence>
<dbReference type="CAZy" id="GT4">
    <property type="family name" value="Glycosyltransferase Family 4"/>
</dbReference>
<keyword evidence="2" id="KW-1185">Reference proteome</keyword>
<proteinExistence type="predicted"/>
<dbReference type="CDD" id="cd03801">
    <property type="entry name" value="GT4_PimA-like"/>
    <property type="match status" value="1"/>
</dbReference>
<name>B2ILK8_BEII9</name>
<dbReference type="SUPFAM" id="SSF53756">
    <property type="entry name" value="UDP-Glycosyltransferase/glycogen phosphorylase"/>
    <property type="match status" value="1"/>
</dbReference>
<dbReference type="PANTHER" id="PTHR12526">
    <property type="entry name" value="GLYCOSYLTRANSFERASE"/>
    <property type="match status" value="1"/>
</dbReference>
<dbReference type="HOGENOM" id="CLU_028014_3_0_5"/>
<sequence length="435" mass="48880">MSSHDILFPTEPDVEPAERKLRICIIYGRTPLPMRRADQLTVAHLIAFLHARGHAVSLFYLDTGGQATEADREWLRQHTELCQAYKFGRWSVLRGLTRVLTERVPVQVGLFSHPQQIREVREHINNNEYDIVYTYYFRSAEVTKGLGFPAGTPKYQRAGRPASFLALQLSQTLNTKRIAKQAPNIPLKLFYEFESRLVERYESHVWRHFTKSVLIGKSDVEEIRTACRKNKQPEIDNFVFGAHGTDVTRFTPRKDIQVKPDHLVFSGVMRTPTNVQAVQWFAKNAWPAVLQERPNATWAIVGREPSAEVRELGKLPGVTVTGTVPDPALLISEAAVCINPMQAGGGMQNKLIEFMASGKAIVATSVANEGVSAPPGTLLIADSPTDFANAVIRLLSDRVLAEKLGHAARECILNDWTWKAHFLKLENAFYESIDN</sequence>
<dbReference type="EMBL" id="CP001018">
    <property type="protein sequence ID" value="ACB97408.1"/>
    <property type="molecule type" value="Genomic_DNA"/>
</dbReference>
<protein>
    <submittedName>
        <fullName evidence="1">Glycosyl transferase group 1</fullName>
    </submittedName>
</protein>
<geneLocation type="plasmid" evidence="1 2">
    <name>pBIND02</name>
</geneLocation>
<evidence type="ECO:0000313" key="1">
    <source>
        <dbReference type="EMBL" id="ACB97408.1"/>
    </source>
</evidence>
<dbReference type="eggNOG" id="COG0438">
    <property type="taxonomic scope" value="Bacteria"/>
</dbReference>
<keyword evidence="1" id="KW-0614">Plasmid</keyword>
<dbReference type="RefSeq" id="WP_012382797.1">
    <property type="nucleotide sequence ID" value="NC_010578.1"/>
</dbReference>
<organism evidence="1 2">
    <name type="scientific">Beijerinckia indica subsp. indica (strain ATCC 9039 / DSM 1715 / NCIMB 8712)</name>
    <dbReference type="NCBI Taxonomy" id="395963"/>
    <lineage>
        <taxon>Bacteria</taxon>
        <taxon>Pseudomonadati</taxon>
        <taxon>Pseudomonadota</taxon>
        <taxon>Alphaproteobacteria</taxon>
        <taxon>Hyphomicrobiales</taxon>
        <taxon>Beijerinckiaceae</taxon>
        <taxon>Beijerinckia</taxon>
    </lineage>
</organism>
<dbReference type="PANTHER" id="PTHR12526:SF600">
    <property type="entry name" value="GLYCOSYL TRANSFERASE GROUP 1"/>
    <property type="match status" value="1"/>
</dbReference>
<keyword evidence="1" id="KW-0808">Transferase</keyword>
<dbReference type="KEGG" id="bid:Bind_3879"/>
<gene>
    <name evidence="1" type="ordered locus">Bind_3879</name>
</gene>
<dbReference type="Pfam" id="PF13692">
    <property type="entry name" value="Glyco_trans_1_4"/>
    <property type="match status" value="1"/>
</dbReference>
<accession>B2ILK8</accession>